<sequence length="408" mass="43610">MSQQGPVLIVSATAKPSLAAVLDETKLFPVLVTDWSEAGRAIEQVKPAAIIAATEGVDYPALATLAKRAAARAPYLPLIAVDPATTLPDTAIAFFHRRSLPDRLIARLNACLRVRALHATVMRRLVPPAPIAMSDIDPVGEATTLLIGRGAAYPALSVALGERAGVVGALSIEAAAKHLSSRDIDGIVLAEGFTPRVMDAFLTVLTEDVRFRPLPAIVVSGELAPRYDLPNLEIVAAGPSRIADIALPMIRQHAYEARLSRMLRAIDAKGLIDARTGLLTKTAFERDFATAVYQTAERGGTLSVARFNFDSAHPRAQFDGARIISKLMRQADFGAALDATSIIVVFAGTDLRNAHAITRRLASVMRHTHHGRRDARAEPVINVATLLAGDTATSLLGRLNQMQERAAS</sequence>
<evidence type="ECO:0000313" key="2">
    <source>
        <dbReference type="Proteomes" id="UP000057737"/>
    </source>
</evidence>
<dbReference type="OrthoDB" id="8124867at2"/>
<proteinExistence type="predicted"/>
<organism evidence="1 2">
    <name type="scientific">Bradyrhizobium macuxiense</name>
    <dbReference type="NCBI Taxonomy" id="1755647"/>
    <lineage>
        <taxon>Bacteria</taxon>
        <taxon>Pseudomonadati</taxon>
        <taxon>Pseudomonadota</taxon>
        <taxon>Alphaproteobacteria</taxon>
        <taxon>Hyphomicrobiales</taxon>
        <taxon>Nitrobacteraceae</taxon>
        <taxon>Bradyrhizobium</taxon>
    </lineage>
</organism>
<reference evidence="1 2" key="1">
    <citation type="submission" date="2015-11" db="EMBL/GenBank/DDBJ databases">
        <title>Draft Genome Sequence of the Strain BR 10303 (Bradyrhizobium sp.) isolated from nodules of Centrolobium paraense.</title>
        <authorList>
            <person name="Zelli J.E."/>
            <person name="Simoes-Araujo J.L."/>
            <person name="Barauna A.C."/>
            <person name="Silva K."/>
        </authorList>
    </citation>
    <scope>NUCLEOTIDE SEQUENCE [LARGE SCALE GENOMIC DNA]</scope>
    <source>
        <strain evidence="1 2">BR 10303</strain>
    </source>
</reference>
<dbReference type="AlphaFoldDB" id="A0A109K2Q4"/>
<comment type="caution">
    <text evidence="1">The sequence shown here is derived from an EMBL/GenBank/DDBJ whole genome shotgun (WGS) entry which is preliminary data.</text>
</comment>
<evidence type="ECO:0000313" key="1">
    <source>
        <dbReference type="EMBL" id="KWV59640.1"/>
    </source>
</evidence>
<dbReference type="Proteomes" id="UP000057737">
    <property type="component" value="Unassembled WGS sequence"/>
</dbReference>
<dbReference type="EMBL" id="LNCU01000029">
    <property type="protein sequence ID" value="KWV59640.1"/>
    <property type="molecule type" value="Genomic_DNA"/>
</dbReference>
<gene>
    <name evidence="1" type="ORF">AS156_30815</name>
</gene>
<protein>
    <recommendedName>
        <fullName evidence="3">GGDEF domain-containing protein</fullName>
    </recommendedName>
</protein>
<evidence type="ECO:0008006" key="3">
    <source>
        <dbReference type="Google" id="ProtNLM"/>
    </source>
</evidence>
<dbReference type="RefSeq" id="WP_066501500.1">
    <property type="nucleotide sequence ID" value="NZ_LNCU01000029.1"/>
</dbReference>
<name>A0A109K2Q4_9BRAD</name>
<accession>A0A109K2Q4</accession>
<keyword evidence="2" id="KW-1185">Reference proteome</keyword>